<evidence type="ECO:0000313" key="2">
    <source>
        <dbReference type="Proteomes" id="UP000255297"/>
    </source>
</evidence>
<gene>
    <name evidence="1" type="ORF">NCTC11532_02807</name>
</gene>
<reference evidence="1 2" key="1">
    <citation type="submission" date="2018-06" db="EMBL/GenBank/DDBJ databases">
        <authorList>
            <consortium name="Pathogen Informatics"/>
            <person name="Doyle S."/>
        </authorList>
    </citation>
    <scope>NUCLEOTIDE SEQUENCE [LARGE SCALE GENOMIC DNA]</scope>
    <source>
        <strain evidence="1 2">NCTC11532</strain>
    </source>
</reference>
<sequence>MTQKVTLFRESYFKNLIEKQQFLTHPHAASVWDDMVTHKDTRKEMKKDPNFKVFSSYMESRFAHEHAKLLDAKLRGGPAADRADRVTAKLQEKGTFEECVENQKQLIQEIQEDINKQTTQEDKIKAIRRWKDAAVLLWKREHRDGYSLVREALEPVAKKLKKQANKDTIAVDHLEIRKIVKFYITEDIKKHDSQSAQINAFHRWMETALILRKRHDNPEGYLLVCDTLKALDKKLKVTKNKAFHPYLKLYQQLLKTDSELDAALIDYKFRAKYAALSVQDFSNSKGLECFEKASPNLKLLLNYRTSLHERLIKDIKYAQGEDKINEFCRWTDILIELKNRHNYDLLVYLGTYLQTIDQVTQQKGFPQSYLEKYNQIVKEASPSGLRERMNQDDSPYKITSIFYISRKLILLDGNIESTKMRLDQATAEEKESLRQSFTTLSGERYSTVEPIHHEIKSSEKYMMGSSTTPKHLVTKYAEVEEAYQNQHKAILAIRPS</sequence>
<keyword evidence="2" id="KW-1185">Reference proteome</keyword>
<proteinExistence type="predicted"/>
<name>A0A378LV47_9GAMM</name>
<dbReference type="EMBL" id="UGPB01000001">
    <property type="protein sequence ID" value="STY31248.1"/>
    <property type="molecule type" value="Genomic_DNA"/>
</dbReference>
<dbReference type="RefSeq" id="WP_031566285.1">
    <property type="nucleotide sequence ID" value="NZ_CAAAIS010000016.1"/>
</dbReference>
<protein>
    <recommendedName>
        <fullName evidence="3">RasGEF domain</fullName>
    </recommendedName>
</protein>
<dbReference type="AlphaFoldDB" id="A0A378LV47"/>
<accession>A0A378LV47</accession>
<dbReference type="Proteomes" id="UP000255297">
    <property type="component" value="Unassembled WGS sequence"/>
</dbReference>
<dbReference type="STRING" id="1122170.GCA_000701265_01271"/>
<dbReference type="OrthoDB" id="5651258at2"/>
<evidence type="ECO:0008006" key="3">
    <source>
        <dbReference type="Google" id="ProtNLM"/>
    </source>
</evidence>
<organism evidence="1 2">
    <name type="scientific">Legionella wadsworthii</name>
    <dbReference type="NCBI Taxonomy" id="28088"/>
    <lineage>
        <taxon>Bacteria</taxon>
        <taxon>Pseudomonadati</taxon>
        <taxon>Pseudomonadota</taxon>
        <taxon>Gammaproteobacteria</taxon>
        <taxon>Legionellales</taxon>
        <taxon>Legionellaceae</taxon>
        <taxon>Legionella</taxon>
    </lineage>
</organism>
<evidence type="ECO:0000313" key="1">
    <source>
        <dbReference type="EMBL" id="STY31248.1"/>
    </source>
</evidence>